<feature type="compositionally biased region" description="Acidic residues" evidence="1">
    <location>
        <begin position="445"/>
        <end position="455"/>
    </location>
</feature>
<accession>A0ABR3GGF4</accession>
<dbReference type="Proteomes" id="UP001447188">
    <property type="component" value="Unassembled WGS sequence"/>
</dbReference>
<keyword evidence="3" id="KW-1185">Reference proteome</keyword>
<evidence type="ECO:0000313" key="2">
    <source>
        <dbReference type="EMBL" id="KAL0634936.1"/>
    </source>
</evidence>
<feature type="compositionally biased region" description="Polar residues" evidence="1">
    <location>
        <begin position="102"/>
        <end position="113"/>
    </location>
</feature>
<dbReference type="EMBL" id="JBBBZM010000081">
    <property type="protein sequence ID" value="KAL0634936.1"/>
    <property type="molecule type" value="Genomic_DNA"/>
</dbReference>
<gene>
    <name evidence="2" type="ORF">Q9L58_006130</name>
</gene>
<organism evidence="2 3">
    <name type="scientific">Discina gigas</name>
    <dbReference type="NCBI Taxonomy" id="1032678"/>
    <lineage>
        <taxon>Eukaryota</taxon>
        <taxon>Fungi</taxon>
        <taxon>Dikarya</taxon>
        <taxon>Ascomycota</taxon>
        <taxon>Pezizomycotina</taxon>
        <taxon>Pezizomycetes</taxon>
        <taxon>Pezizales</taxon>
        <taxon>Discinaceae</taxon>
        <taxon>Discina</taxon>
    </lineage>
</organism>
<protein>
    <submittedName>
        <fullName evidence="2">Uncharacterized protein</fullName>
    </submittedName>
</protein>
<name>A0ABR3GGF4_9PEZI</name>
<evidence type="ECO:0000313" key="3">
    <source>
        <dbReference type="Proteomes" id="UP001447188"/>
    </source>
</evidence>
<reference evidence="2 3" key="1">
    <citation type="submission" date="2024-02" db="EMBL/GenBank/DDBJ databases">
        <title>Discinaceae phylogenomics.</title>
        <authorList>
            <person name="Dirks A.C."/>
            <person name="James T.Y."/>
        </authorList>
    </citation>
    <scope>NUCLEOTIDE SEQUENCE [LARGE SCALE GENOMIC DNA]</scope>
    <source>
        <strain evidence="2 3">ACD0624</strain>
    </source>
</reference>
<evidence type="ECO:0000256" key="1">
    <source>
        <dbReference type="SAM" id="MobiDB-lite"/>
    </source>
</evidence>
<comment type="caution">
    <text evidence="2">The sequence shown here is derived from an EMBL/GenBank/DDBJ whole genome shotgun (WGS) entry which is preliminary data.</text>
</comment>
<sequence>MNAPLTSHAVIKKRYETTCQILEKTLDDQYTACKKNLGEVIAALEDLIGSQSKQLAAYKQEICDKDDHIRGLQYEIAGLKQRMLRVAEMAGTTGNERDEGETSCNSHYNGESSVNINTITRPRTEMLRGTKSDLRFRQEKELPRRPTVDVTATIHELDDLVDGFGFRPGGNSHAVIDFEQNGGSPSSTYASSQIGSTTKSYRLKPVDEHGVLVPNDDLNDLALHDFNPTMIERVRTGSVLALPLRPVSLGVSENAHPLRRESPSRAVSSDYPRGRNRIPLVVSPTTTTTTTTTAVFPVFARKETFFERFKPARLRVTEPQPTPEPLEPDSVVRARVRAEAERRKAANFDSRDRVKKSDIIHTVVLLPPRSSEIQPMEPKTKFGVIAEAGFEKPELGLKRIESDSSKSTGRSLKHVVKGLKSDIWGKGSGRKESKKSSPSVKSEEPTTDSDDSSFW</sequence>
<feature type="region of interest" description="Disordered" evidence="1">
    <location>
        <begin position="91"/>
        <end position="113"/>
    </location>
</feature>
<feature type="region of interest" description="Disordered" evidence="1">
    <location>
        <begin position="400"/>
        <end position="455"/>
    </location>
</feature>
<proteinExistence type="predicted"/>